<evidence type="ECO:0008006" key="3">
    <source>
        <dbReference type="Google" id="ProtNLM"/>
    </source>
</evidence>
<protein>
    <recommendedName>
        <fullName evidence="3">Essential protein Yae1 N-terminal domain-containing protein</fullName>
    </recommendedName>
</protein>
<proteinExistence type="predicted"/>
<keyword evidence="2" id="KW-1185">Reference proteome</keyword>
<organism evidence="1 2">
    <name type="scientific">Pieris brassicae</name>
    <name type="common">White butterfly</name>
    <name type="synonym">Large white butterfly</name>
    <dbReference type="NCBI Taxonomy" id="7116"/>
    <lineage>
        <taxon>Eukaryota</taxon>
        <taxon>Metazoa</taxon>
        <taxon>Ecdysozoa</taxon>
        <taxon>Arthropoda</taxon>
        <taxon>Hexapoda</taxon>
        <taxon>Insecta</taxon>
        <taxon>Pterygota</taxon>
        <taxon>Neoptera</taxon>
        <taxon>Endopterygota</taxon>
        <taxon>Lepidoptera</taxon>
        <taxon>Glossata</taxon>
        <taxon>Ditrysia</taxon>
        <taxon>Papilionoidea</taxon>
        <taxon>Pieridae</taxon>
        <taxon>Pierinae</taxon>
        <taxon>Pieris</taxon>
    </lineage>
</organism>
<reference evidence="1" key="1">
    <citation type="submission" date="2022-05" db="EMBL/GenBank/DDBJ databases">
        <authorList>
            <person name="Okamura Y."/>
        </authorList>
    </citation>
    <scope>NUCLEOTIDE SEQUENCE</scope>
</reference>
<gene>
    <name evidence="1" type="ORF">PIBRA_LOCUS8342</name>
</gene>
<evidence type="ECO:0000313" key="2">
    <source>
        <dbReference type="Proteomes" id="UP001152562"/>
    </source>
</evidence>
<comment type="caution">
    <text evidence="1">The sequence shown here is derived from an EMBL/GenBank/DDBJ whole genome shotgun (WGS) entry which is preliminary data.</text>
</comment>
<dbReference type="EMBL" id="CALOZG010000020">
    <property type="protein sequence ID" value="CAH4031886.1"/>
    <property type="molecule type" value="Genomic_DNA"/>
</dbReference>
<accession>A0A9P0XBG4</accession>
<name>A0A9P0XBG4_PIEBR</name>
<dbReference type="Proteomes" id="UP001152562">
    <property type="component" value="Unassembled WGS sequence"/>
</dbReference>
<dbReference type="AlphaFoldDB" id="A0A9P0XBG4"/>
<sequence length="97" mass="11050">MTDESITISAKTWARSVDSIHKVRYSDGIVDGEKSAFQTSFDMGYEEGFSFGFFISSQNMLRDTLQDNCIICSDNVKLKDNVTNLYNLQKDTNKKFV</sequence>
<evidence type="ECO:0000313" key="1">
    <source>
        <dbReference type="EMBL" id="CAH4031886.1"/>
    </source>
</evidence>